<name>A0A7X7LYA9_9RHOO</name>
<accession>A0A7X7LYA9</accession>
<feature type="transmembrane region" description="Helical" evidence="1">
    <location>
        <begin position="94"/>
        <end position="112"/>
    </location>
</feature>
<feature type="transmembrane region" description="Helical" evidence="1">
    <location>
        <begin position="180"/>
        <end position="201"/>
    </location>
</feature>
<dbReference type="GO" id="GO:0005886">
    <property type="term" value="C:plasma membrane"/>
    <property type="evidence" value="ECO:0007669"/>
    <property type="project" value="TreeGrafter"/>
</dbReference>
<organism evidence="3 4">
    <name type="scientific">Thauera phenolivorans</name>
    <dbReference type="NCBI Taxonomy" id="1792543"/>
    <lineage>
        <taxon>Bacteria</taxon>
        <taxon>Pseudomonadati</taxon>
        <taxon>Pseudomonadota</taxon>
        <taxon>Betaproteobacteria</taxon>
        <taxon>Rhodocyclales</taxon>
        <taxon>Zoogloeaceae</taxon>
        <taxon>Thauera</taxon>
    </lineage>
</organism>
<proteinExistence type="predicted"/>
<dbReference type="PANTHER" id="PTHR35793:SF2">
    <property type="entry name" value="INNER MEMBRANE PROTEIN YJIG"/>
    <property type="match status" value="1"/>
</dbReference>
<evidence type="ECO:0000313" key="3">
    <source>
        <dbReference type="EMBL" id="NLF55635.1"/>
    </source>
</evidence>
<dbReference type="PANTHER" id="PTHR35793">
    <property type="entry name" value="INNER MEMBRANE PROTEIN YJIG"/>
    <property type="match status" value="1"/>
</dbReference>
<feature type="transmembrane region" description="Helical" evidence="1">
    <location>
        <begin position="18"/>
        <end position="37"/>
    </location>
</feature>
<feature type="domain" description="Nucleoside transporter/FeoB GTPase Gate" evidence="2">
    <location>
        <begin position="21"/>
        <end position="114"/>
    </location>
</feature>
<dbReference type="InterPro" id="IPR052549">
    <property type="entry name" value="SpmB"/>
</dbReference>
<keyword evidence="1" id="KW-0812">Transmembrane</keyword>
<dbReference type="Pfam" id="PF07670">
    <property type="entry name" value="Gate"/>
    <property type="match status" value="1"/>
</dbReference>
<dbReference type="Proteomes" id="UP000536534">
    <property type="component" value="Unassembled WGS sequence"/>
</dbReference>
<evidence type="ECO:0000256" key="1">
    <source>
        <dbReference type="SAM" id="Phobius"/>
    </source>
</evidence>
<dbReference type="InterPro" id="IPR011642">
    <property type="entry name" value="Gate_dom"/>
</dbReference>
<comment type="caution">
    <text evidence="3">The sequence shown here is derived from an EMBL/GenBank/DDBJ whole genome shotgun (WGS) entry which is preliminary data.</text>
</comment>
<dbReference type="EMBL" id="JAAYYV010000424">
    <property type="protein sequence ID" value="NLF55635.1"/>
    <property type="molecule type" value="Genomic_DNA"/>
</dbReference>
<keyword evidence="1" id="KW-0472">Membrane</keyword>
<gene>
    <name evidence="3" type="ORF">GX576_14805</name>
</gene>
<feature type="transmembrane region" description="Helical" evidence="1">
    <location>
        <begin position="57"/>
        <end position="82"/>
    </location>
</feature>
<protein>
    <submittedName>
        <fullName evidence="3">Nucleoside recognition family protein</fullName>
    </submittedName>
</protein>
<feature type="transmembrane region" description="Helical" evidence="1">
    <location>
        <begin position="213"/>
        <end position="232"/>
    </location>
</feature>
<sequence>METFTQLILLAGRSAIELCLFILLPVMVVMLSLMRILEARGVLDWVVERIAPLLRPVGLTGLGVFAALQINFVSFAAPVATLTMMERRGASDRHLAATLAMVMAMAQANATFPMTALGLQFGFTLALSLIGGLIAAAVTYHGFGRALSSAEAPLDEHLPHAVADSAKSTLAVINRAGAEAFNISVGAIPMIVLALTGVMALRELGAIDALSTLLSPVLSLLGIDPALIPLTLTKYIAGGTAMVGVMDEMLKSGLTTVATLNASAGFLTHPLDVGGLAILISAGPRVARVWKPATLGALVGIAARTLGHAVGA</sequence>
<feature type="transmembrane region" description="Helical" evidence="1">
    <location>
        <begin position="118"/>
        <end position="140"/>
    </location>
</feature>
<keyword evidence="1" id="KW-1133">Transmembrane helix</keyword>
<dbReference type="AlphaFoldDB" id="A0A7X7LYA9"/>
<evidence type="ECO:0000313" key="4">
    <source>
        <dbReference type="Proteomes" id="UP000536534"/>
    </source>
</evidence>
<evidence type="ECO:0000259" key="2">
    <source>
        <dbReference type="Pfam" id="PF07670"/>
    </source>
</evidence>
<reference evidence="3 4" key="1">
    <citation type="journal article" date="2020" name="Biotechnol. Biofuels">
        <title>New insights from the biogas microbiome by comprehensive genome-resolved metagenomics of nearly 1600 species originating from multiple anaerobic digesters.</title>
        <authorList>
            <person name="Campanaro S."/>
            <person name="Treu L."/>
            <person name="Rodriguez-R L.M."/>
            <person name="Kovalovszki A."/>
            <person name="Ziels R.M."/>
            <person name="Maus I."/>
            <person name="Zhu X."/>
            <person name="Kougias P.G."/>
            <person name="Basile A."/>
            <person name="Luo G."/>
            <person name="Schluter A."/>
            <person name="Konstantinidis K.T."/>
            <person name="Angelidaki I."/>
        </authorList>
    </citation>
    <scope>NUCLEOTIDE SEQUENCE [LARGE SCALE GENOMIC DNA]</scope>
    <source>
        <strain evidence="3">AS06rmzACSIP_256</strain>
    </source>
</reference>